<organism evidence="10 11">
    <name type="scientific">Steinernema hermaphroditum</name>
    <dbReference type="NCBI Taxonomy" id="289476"/>
    <lineage>
        <taxon>Eukaryota</taxon>
        <taxon>Metazoa</taxon>
        <taxon>Ecdysozoa</taxon>
        <taxon>Nematoda</taxon>
        <taxon>Chromadorea</taxon>
        <taxon>Rhabditida</taxon>
        <taxon>Tylenchina</taxon>
        <taxon>Panagrolaimomorpha</taxon>
        <taxon>Strongyloidoidea</taxon>
        <taxon>Steinernematidae</taxon>
        <taxon>Steinernema</taxon>
    </lineage>
</organism>
<dbReference type="PANTHER" id="PTHR13231">
    <property type="entry name" value="MITOCHONDRIAL RIBOSOMAL PROTEIN S31"/>
    <property type="match status" value="1"/>
</dbReference>
<dbReference type="InterPro" id="IPR029044">
    <property type="entry name" value="Nucleotide-diphossugar_trans"/>
</dbReference>
<accession>A0AA39I9R4</accession>
<dbReference type="EMBL" id="JAUCMV010000002">
    <property type="protein sequence ID" value="KAK0419621.1"/>
    <property type="molecule type" value="Genomic_DNA"/>
</dbReference>
<dbReference type="GO" id="GO:0003735">
    <property type="term" value="F:structural constituent of ribosome"/>
    <property type="evidence" value="ECO:0007669"/>
    <property type="project" value="InterPro"/>
</dbReference>
<feature type="region of interest" description="Disordered" evidence="9">
    <location>
        <begin position="238"/>
        <end position="286"/>
    </location>
</feature>
<dbReference type="SUPFAM" id="SSF53448">
    <property type="entry name" value="Nucleotide-diphospho-sugar transferases"/>
    <property type="match status" value="1"/>
</dbReference>
<evidence type="ECO:0000256" key="5">
    <source>
        <dbReference type="ARBA" id="ARBA00023128"/>
    </source>
</evidence>
<keyword evidence="11" id="KW-1185">Reference proteome</keyword>
<comment type="similarity">
    <text evidence="2">Belongs to the mitochondrion-specific ribosomal protein mS31 family.</text>
</comment>
<dbReference type="Proteomes" id="UP001175271">
    <property type="component" value="Unassembled WGS sequence"/>
</dbReference>
<keyword evidence="5" id="KW-0496">Mitochondrion</keyword>
<sequence length="286" mass="31923">MGLKNGIEEQIEWTKKGKLWPYPINNEYMLGEEERIGFQDHIFLERFVAQSNLPKSGPIAHFMELVCVGLSKSPHMTAKKKLEHIRWFINYFNEQKAIVLAGGIGNRMREITDAIPKCLLPVAGVPVFWYPLNLLSRHHITDVILVTSTKTVAEVKSLLHHDKLPKFANSLNIDIVGTDLDDTGHVLLSLKDKIKNDFIVISGDFVADLSLQPLLNVYRASDAWFTCVAVVPSVRPKRNKVSPVLSPPSSPPLDGSGRSSSSDGRRKKLSGREGIVLRLPGEKQNS</sequence>
<proteinExistence type="inferred from homology"/>
<evidence type="ECO:0000256" key="2">
    <source>
        <dbReference type="ARBA" id="ARBA00011057"/>
    </source>
</evidence>
<evidence type="ECO:0000256" key="1">
    <source>
        <dbReference type="ARBA" id="ARBA00004173"/>
    </source>
</evidence>
<evidence type="ECO:0000256" key="9">
    <source>
        <dbReference type="SAM" id="MobiDB-lite"/>
    </source>
</evidence>
<evidence type="ECO:0000256" key="3">
    <source>
        <dbReference type="ARBA" id="ARBA00022946"/>
    </source>
</evidence>
<evidence type="ECO:0000256" key="8">
    <source>
        <dbReference type="ARBA" id="ARBA00035363"/>
    </source>
</evidence>
<dbReference type="Pfam" id="PF15433">
    <property type="entry name" value="MRP-S31"/>
    <property type="match status" value="1"/>
</dbReference>
<evidence type="ECO:0000313" key="10">
    <source>
        <dbReference type="EMBL" id="KAK0419621.1"/>
    </source>
</evidence>
<evidence type="ECO:0000313" key="11">
    <source>
        <dbReference type="Proteomes" id="UP001175271"/>
    </source>
</evidence>
<gene>
    <name evidence="10" type="ORF">QR680_014237</name>
</gene>
<dbReference type="GO" id="GO:0005763">
    <property type="term" value="C:mitochondrial small ribosomal subunit"/>
    <property type="evidence" value="ECO:0007669"/>
    <property type="project" value="InterPro"/>
</dbReference>
<keyword evidence="6" id="KW-0687">Ribonucleoprotein</keyword>
<dbReference type="InterPro" id="IPR026299">
    <property type="entry name" value="MRP-S31"/>
</dbReference>
<reference evidence="10" key="1">
    <citation type="submission" date="2023-06" db="EMBL/GenBank/DDBJ databases">
        <title>Genomic analysis of the entomopathogenic nematode Steinernema hermaphroditum.</title>
        <authorList>
            <person name="Schwarz E.M."/>
            <person name="Heppert J.K."/>
            <person name="Baniya A."/>
            <person name="Schwartz H.T."/>
            <person name="Tan C.-H."/>
            <person name="Antoshechkin I."/>
            <person name="Sternberg P.W."/>
            <person name="Goodrich-Blair H."/>
            <person name="Dillman A.R."/>
        </authorList>
    </citation>
    <scope>NUCLEOTIDE SEQUENCE</scope>
    <source>
        <strain evidence="10">PS9179</strain>
        <tissue evidence="10">Whole animal</tissue>
    </source>
</reference>
<dbReference type="AlphaFoldDB" id="A0AA39I9R4"/>
<evidence type="ECO:0000256" key="6">
    <source>
        <dbReference type="ARBA" id="ARBA00023274"/>
    </source>
</evidence>
<keyword evidence="4" id="KW-0689">Ribosomal protein</keyword>
<dbReference type="PANTHER" id="PTHR13231:SF3">
    <property type="entry name" value="SMALL RIBOSOMAL SUBUNIT PROTEIN MS31"/>
    <property type="match status" value="1"/>
</dbReference>
<comment type="subcellular location">
    <subcellularLocation>
        <location evidence="1">Mitochondrion</location>
    </subcellularLocation>
</comment>
<feature type="compositionally biased region" description="Low complexity" evidence="9">
    <location>
        <begin position="252"/>
        <end position="262"/>
    </location>
</feature>
<keyword evidence="3" id="KW-0809">Transit peptide</keyword>
<name>A0AA39I9R4_9BILA</name>
<protein>
    <recommendedName>
        <fullName evidence="7">Small ribosomal subunit protein mS31</fullName>
    </recommendedName>
    <alternativeName>
        <fullName evidence="8">28S ribosomal protein S31, mitochondrial</fullName>
    </alternativeName>
</protein>
<evidence type="ECO:0000256" key="4">
    <source>
        <dbReference type="ARBA" id="ARBA00022980"/>
    </source>
</evidence>
<dbReference type="Gene3D" id="3.90.550.10">
    <property type="entry name" value="Spore Coat Polysaccharide Biosynthesis Protein SpsA, Chain A"/>
    <property type="match status" value="1"/>
</dbReference>
<comment type="caution">
    <text evidence="10">The sequence shown here is derived from an EMBL/GenBank/DDBJ whole genome shotgun (WGS) entry which is preliminary data.</text>
</comment>
<evidence type="ECO:0000256" key="7">
    <source>
        <dbReference type="ARBA" id="ARBA00035133"/>
    </source>
</evidence>